<sequence>MHTPTSRLLALLFSSLNFDLSRSHQHSSSLSANGSHAKTDHHVQAFPHSSSSMSAAPPQHSSTAAEGLSGSQQHGTPDQRSQSRLERVLTILQQKGRERNNNELARSLSALAETAPAMDDCCVANNFCEDEGHTFGIPLINLSRGSKARPTIDGKIVTGSQDEQNEYSLFLDLPMFNGGKNGKNGNPFNQKGRIGTSFLAYDCNANIVCVAAQLDEAFLRGYPNVRVEQDDDESWIRFGSNNGSTKLKQSNAD</sequence>
<keyword evidence="4" id="KW-1185">Reference proteome</keyword>
<feature type="region of interest" description="Disordered" evidence="1">
    <location>
        <begin position="44"/>
        <end position="84"/>
    </location>
</feature>
<organism evidence="3 4">
    <name type="scientific">Cyclotella cryptica</name>
    <dbReference type="NCBI Taxonomy" id="29204"/>
    <lineage>
        <taxon>Eukaryota</taxon>
        <taxon>Sar</taxon>
        <taxon>Stramenopiles</taxon>
        <taxon>Ochrophyta</taxon>
        <taxon>Bacillariophyta</taxon>
        <taxon>Coscinodiscophyceae</taxon>
        <taxon>Thalassiosirophycidae</taxon>
        <taxon>Stephanodiscales</taxon>
        <taxon>Stephanodiscaceae</taxon>
        <taxon>Cyclotella</taxon>
    </lineage>
</organism>
<evidence type="ECO:0000313" key="3">
    <source>
        <dbReference type="EMBL" id="KAL3782803.1"/>
    </source>
</evidence>
<feature type="signal peptide" evidence="2">
    <location>
        <begin position="1"/>
        <end position="23"/>
    </location>
</feature>
<feature type="non-terminal residue" evidence="3">
    <location>
        <position position="253"/>
    </location>
</feature>
<name>A0ABD3P4I1_9STRA</name>
<feature type="compositionally biased region" description="Polar residues" evidence="1">
    <location>
        <begin position="69"/>
        <end position="80"/>
    </location>
</feature>
<reference evidence="3 4" key="1">
    <citation type="journal article" date="2020" name="G3 (Bethesda)">
        <title>Improved Reference Genome for Cyclotella cryptica CCMP332, a Model for Cell Wall Morphogenesis, Salinity Adaptation, and Lipid Production in Diatoms (Bacillariophyta).</title>
        <authorList>
            <person name="Roberts W.R."/>
            <person name="Downey K.M."/>
            <person name="Ruck E.C."/>
            <person name="Traller J.C."/>
            <person name="Alverson A.J."/>
        </authorList>
    </citation>
    <scope>NUCLEOTIDE SEQUENCE [LARGE SCALE GENOMIC DNA]</scope>
    <source>
        <strain evidence="3 4">CCMP332</strain>
    </source>
</reference>
<evidence type="ECO:0000256" key="2">
    <source>
        <dbReference type="SAM" id="SignalP"/>
    </source>
</evidence>
<feature type="chain" id="PRO_5044757876" evidence="2">
    <location>
        <begin position="24"/>
        <end position="253"/>
    </location>
</feature>
<keyword evidence="2" id="KW-0732">Signal</keyword>
<gene>
    <name evidence="3" type="ORF">HJC23_005693</name>
</gene>
<dbReference type="Proteomes" id="UP001516023">
    <property type="component" value="Unassembled WGS sequence"/>
</dbReference>
<evidence type="ECO:0000256" key="1">
    <source>
        <dbReference type="SAM" id="MobiDB-lite"/>
    </source>
</evidence>
<dbReference type="AlphaFoldDB" id="A0ABD3P4I1"/>
<comment type="caution">
    <text evidence="3">The sequence shown here is derived from an EMBL/GenBank/DDBJ whole genome shotgun (WGS) entry which is preliminary data.</text>
</comment>
<protein>
    <submittedName>
        <fullName evidence="3">Uncharacterized protein</fullName>
    </submittedName>
</protein>
<feature type="compositionally biased region" description="Low complexity" evidence="1">
    <location>
        <begin position="44"/>
        <end position="62"/>
    </location>
</feature>
<accession>A0ABD3P4I1</accession>
<dbReference type="EMBL" id="JABMIG020000276">
    <property type="protein sequence ID" value="KAL3782803.1"/>
    <property type="molecule type" value="Genomic_DNA"/>
</dbReference>
<proteinExistence type="predicted"/>
<evidence type="ECO:0000313" key="4">
    <source>
        <dbReference type="Proteomes" id="UP001516023"/>
    </source>
</evidence>